<proteinExistence type="predicted"/>
<accession>A0A9W6M6C8</accession>
<reference evidence="1" key="2">
    <citation type="submission" date="2023-01" db="EMBL/GenBank/DDBJ databases">
        <authorList>
            <person name="Sun Q."/>
            <person name="Evtushenko L."/>
        </authorList>
    </citation>
    <scope>NUCLEOTIDE SEQUENCE</scope>
    <source>
        <strain evidence="1">VKM Ac-1940</strain>
    </source>
</reference>
<dbReference type="Proteomes" id="UP001142291">
    <property type="component" value="Unassembled WGS sequence"/>
</dbReference>
<name>A0A9W6M6C8_9MICO</name>
<sequence length="181" mass="20306">MQITTANETRITAALAKAQPRARTNVATVKDVRTAVADAEQRLTALGIPKKLWRGVKFAWLTAGIPDHTIWEGGGHRIRYNATVPATELRLERTATGWRLDEIIRVELRSGMSVDAGDRLDLTDDALRYVTTRRAAIIERRIDTLRASLDAEVALLERYETALDTLPRSRARFEITNLPFA</sequence>
<comment type="caution">
    <text evidence="1">The sequence shown here is derived from an EMBL/GenBank/DDBJ whole genome shotgun (WGS) entry which is preliminary data.</text>
</comment>
<dbReference type="RefSeq" id="WP_204963802.1">
    <property type="nucleotide sequence ID" value="NZ_BAAAUR010000001.1"/>
</dbReference>
<keyword evidence="2" id="KW-1185">Reference proteome</keyword>
<dbReference type="EMBL" id="BSER01000009">
    <property type="protein sequence ID" value="GLJ95731.1"/>
    <property type="molecule type" value="Genomic_DNA"/>
</dbReference>
<protein>
    <submittedName>
        <fullName evidence="1">Uncharacterized protein</fullName>
    </submittedName>
</protein>
<organism evidence="1 2">
    <name type="scientific">Microbacterium dextranolyticum</name>
    <dbReference type="NCBI Taxonomy" id="36806"/>
    <lineage>
        <taxon>Bacteria</taxon>
        <taxon>Bacillati</taxon>
        <taxon>Actinomycetota</taxon>
        <taxon>Actinomycetes</taxon>
        <taxon>Micrococcales</taxon>
        <taxon>Microbacteriaceae</taxon>
        <taxon>Microbacterium</taxon>
    </lineage>
</organism>
<reference evidence="1" key="1">
    <citation type="journal article" date="2014" name="Int. J. Syst. Evol. Microbiol.">
        <title>Complete genome sequence of Corynebacterium casei LMG S-19264T (=DSM 44701T), isolated from a smear-ripened cheese.</title>
        <authorList>
            <consortium name="US DOE Joint Genome Institute (JGI-PGF)"/>
            <person name="Walter F."/>
            <person name="Albersmeier A."/>
            <person name="Kalinowski J."/>
            <person name="Ruckert C."/>
        </authorList>
    </citation>
    <scope>NUCLEOTIDE SEQUENCE</scope>
    <source>
        <strain evidence="1">VKM Ac-1940</strain>
    </source>
</reference>
<evidence type="ECO:0000313" key="2">
    <source>
        <dbReference type="Proteomes" id="UP001142291"/>
    </source>
</evidence>
<gene>
    <name evidence="1" type="ORF">GCM10017591_17940</name>
</gene>
<evidence type="ECO:0000313" key="1">
    <source>
        <dbReference type="EMBL" id="GLJ95731.1"/>
    </source>
</evidence>
<dbReference type="AlphaFoldDB" id="A0A9W6M6C8"/>